<organism evidence="6">
    <name type="scientific">marine sediment metagenome</name>
    <dbReference type="NCBI Taxonomy" id="412755"/>
    <lineage>
        <taxon>unclassified sequences</taxon>
        <taxon>metagenomes</taxon>
        <taxon>ecological metagenomes</taxon>
    </lineage>
</organism>
<gene>
    <name evidence="6" type="ORF">LCGC14_1022010</name>
</gene>
<dbReference type="GO" id="GO:0043139">
    <property type="term" value="F:5'-3' DNA helicase activity"/>
    <property type="evidence" value="ECO:0007669"/>
    <property type="project" value="TreeGrafter"/>
</dbReference>
<dbReference type="PANTHER" id="PTHR43788:SF8">
    <property type="entry name" value="DNA-BINDING PROTEIN SMUBP-2"/>
    <property type="match status" value="1"/>
</dbReference>
<dbReference type="InterPro" id="IPR027417">
    <property type="entry name" value="P-loop_NTPase"/>
</dbReference>
<keyword evidence="4" id="KW-0067">ATP-binding</keyword>
<proteinExistence type="predicted"/>
<dbReference type="Pfam" id="PF13087">
    <property type="entry name" value="AAA_12"/>
    <property type="match status" value="1"/>
</dbReference>
<evidence type="ECO:0000313" key="6">
    <source>
        <dbReference type="EMBL" id="KKN11886.1"/>
    </source>
</evidence>
<keyword evidence="1" id="KW-0547">Nucleotide-binding</keyword>
<dbReference type="Gene3D" id="3.40.50.300">
    <property type="entry name" value="P-loop containing nucleotide triphosphate hydrolases"/>
    <property type="match status" value="2"/>
</dbReference>
<protein>
    <recommendedName>
        <fullName evidence="5">DNA2/NAM7 helicase-like C-terminal domain-containing protein</fullName>
    </recommendedName>
</protein>
<keyword evidence="3" id="KW-0347">Helicase</keyword>
<evidence type="ECO:0000256" key="2">
    <source>
        <dbReference type="ARBA" id="ARBA00022801"/>
    </source>
</evidence>
<evidence type="ECO:0000256" key="3">
    <source>
        <dbReference type="ARBA" id="ARBA00022806"/>
    </source>
</evidence>
<dbReference type="SUPFAM" id="SSF52540">
    <property type="entry name" value="P-loop containing nucleoside triphosphate hydrolases"/>
    <property type="match status" value="1"/>
</dbReference>
<keyword evidence="2" id="KW-0378">Hydrolase</keyword>
<evidence type="ECO:0000259" key="5">
    <source>
        <dbReference type="Pfam" id="PF13087"/>
    </source>
</evidence>
<sequence length="549" mass="62518">MAQQVPWEQRLFDYVNRNVNPTQNLINFATPLELPFNPSQQGAVNSIFYPVNDVPQRTSDRRPHPRIDNIPHEQLNTFRPPANYHISQLVVPSTLIIGPPGTGKTRVICSGSILRMFNPVNLIRTHPRRVLIGTFSNAGSYRIYEQFHNIANMANAPEYFQRIKLVQADTAREKHAFHNLQHTLNLNPDDYTINNRCDDRILLNESLIFVGTTDSLAILSTANPHPSVHGVIYDEASQLTVPHFFQLFDPGQAIRSICVVGDDAQLPPVATLAPLGVSALSYLQGLNAYQNTPIPQNRIIELERQYRMHPAIAQLTQRIVRAPRNVIPDGPTIQPNYLLDPQNYNLTNLTNPLTLDQTTIDFLDNILRPEHPLVIIDTSEIPQATDERIGISRMNQVEAELVVGVYNALRRSYPYLENEDIILTAPYRRQVDIFRENIVRSGTVHQYQGQEALIVLYSLTYARPNTKSDFFTQHELMYVGLSRAQRKLMIFGNQDAMNHPDPAIQLVRDTIFNFQYVSGGQGYPLYNINPVSHQRIDVQFLNDIRNNLL</sequence>
<comment type="caution">
    <text evidence="6">The sequence shown here is derived from an EMBL/GenBank/DDBJ whole genome shotgun (WGS) entry which is preliminary data.</text>
</comment>
<dbReference type="InterPro" id="IPR047187">
    <property type="entry name" value="SF1_C_Upf1"/>
</dbReference>
<feature type="domain" description="DNA2/NAM7 helicase-like C-terminal" evidence="5">
    <location>
        <begin position="296"/>
        <end position="494"/>
    </location>
</feature>
<dbReference type="Pfam" id="PF13245">
    <property type="entry name" value="AAA_19"/>
    <property type="match status" value="1"/>
</dbReference>
<dbReference type="InterPro" id="IPR050534">
    <property type="entry name" value="Coronavir_polyprotein_1ab"/>
</dbReference>
<dbReference type="GO" id="GO:0016787">
    <property type="term" value="F:hydrolase activity"/>
    <property type="evidence" value="ECO:0007669"/>
    <property type="project" value="UniProtKB-KW"/>
</dbReference>
<reference evidence="6" key="1">
    <citation type="journal article" date="2015" name="Nature">
        <title>Complex archaea that bridge the gap between prokaryotes and eukaryotes.</title>
        <authorList>
            <person name="Spang A."/>
            <person name="Saw J.H."/>
            <person name="Jorgensen S.L."/>
            <person name="Zaremba-Niedzwiedzka K."/>
            <person name="Martijn J."/>
            <person name="Lind A.E."/>
            <person name="van Eijk R."/>
            <person name="Schleper C."/>
            <person name="Guy L."/>
            <person name="Ettema T.J."/>
        </authorList>
    </citation>
    <scope>NUCLEOTIDE SEQUENCE</scope>
</reference>
<evidence type="ECO:0000256" key="1">
    <source>
        <dbReference type="ARBA" id="ARBA00022741"/>
    </source>
</evidence>
<dbReference type="InterPro" id="IPR041679">
    <property type="entry name" value="DNA2/NAM7-like_C"/>
</dbReference>
<dbReference type="GO" id="GO:0005524">
    <property type="term" value="F:ATP binding"/>
    <property type="evidence" value="ECO:0007669"/>
    <property type="project" value="UniProtKB-KW"/>
</dbReference>
<dbReference type="EMBL" id="LAZR01004091">
    <property type="protein sequence ID" value="KKN11886.1"/>
    <property type="molecule type" value="Genomic_DNA"/>
</dbReference>
<name>A0A0F9QFA4_9ZZZZ</name>
<accession>A0A0F9QFA4</accession>
<evidence type="ECO:0000256" key="4">
    <source>
        <dbReference type="ARBA" id="ARBA00022840"/>
    </source>
</evidence>
<dbReference type="PANTHER" id="PTHR43788">
    <property type="entry name" value="DNA2/NAM7 HELICASE FAMILY MEMBER"/>
    <property type="match status" value="1"/>
</dbReference>
<dbReference type="CDD" id="cd18808">
    <property type="entry name" value="SF1_C_Upf1"/>
    <property type="match status" value="1"/>
</dbReference>
<dbReference type="AlphaFoldDB" id="A0A0F9QFA4"/>